<evidence type="ECO:0000313" key="2">
    <source>
        <dbReference type="EMBL" id="EOA04571.1"/>
    </source>
</evidence>
<keyword evidence="1" id="KW-1133">Transmembrane helix</keyword>
<protein>
    <recommendedName>
        <fullName evidence="4">Anaphase-promoting protein</fullName>
    </recommendedName>
</protein>
<dbReference type="AlphaFoldDB" id="A0AAI9IE96"/>
<evidence type="ECO:0000256" key="1">
    <source>
        <dbReference type="SAM" id="Phobius"/>
    </source>
</evidence>
<sequence length="207" mass="22646">MSDQPDPRPQRDVPVLFSLLGLVAAFAVGLWAGIHYMSNDASLFYGLIAGLSFGAAFAFGQQIKNRFIPPKVRKTDWKVQAPGAAELSSGRLAAQQARKISVEFDDQEIRTMVRGAKREGIAWSAIDDVTIRISDDSLPQPQWIIAGQTAEGIKGVLVPNDADGLEELMEAMKQRLPGYDNDKNYETVIAAMSAMEGSFHVWHRAAA</sequence>
<evidence type="ECO:0008006" key="4">
    <source>
        <dbReference type="Google" id="ProtNLM"/>
    </source>
</evidence>
<name>A0AAI9IE96_9BURK</name>
<dbReference type="RefSeq" id="WP_006463520.1">
    <property type="nucleotide sequence ID" value="NZ_AEEC02000014.1"/>
</dbReference>
<keyword evidence="1" id="KW-0472">Membrane</keyword>
<feature type="transmembrane region" description="Helical" evidence="1">
    <location>
        <begin position="12"/>
        <end position="37"/>
    </location>
</feature>
<gene>
    <name evidence="2" type="ORF">HFRIS_011558</name>
</gene>
<reference evidence="2 3" key="1">
    <citation type="journal article" date="2013" name="Front. Microbiol.">
        <title>The genome of the endophytic bacterium H. frisingense GSF30(T) identifies diverse strategies in the Herbaspirillum genus to interact with plants.</title>
        <authorList>
            <person name="Straub D."/>
            <person name="Rothballer M."/>
            <person name="Hartmann A."/>
            <person name="Ludewig U."/>
        </authorList>
    </citation>
    <scope>NUCLEOTIDE SEQUENCE [LARGE SCALE GENOMIC DNA]</scope>
    <source>
        <strain evidence="2 3">GSF30</strain>
    </source>
</reference>
<comment type="caution">
    <text evidence="2">The sequence shown here is derived from an EMBL/GenBank/DDBJ whole genome shotgun (WGS) entry which is preliminary data.</text>
</comment>
<proteinExistence type="predicted"/>
<dbReference type="Proteomes" id="UP000006772">
    <property type="component" value="Unassembled WGS sequence"/>
</dbReference>
<organism evidence="2 3">
    <name type="scientific">Herbaspirillum frisingense GSF30</name>
    <dbReference type="NCBI Taxonomy" id="864073"/>
    <lineage>
        <taxon>Bacteria</taxon>
        <taxon>Pseudomonadati</taxon>
        <taxon>Pseudomonadota</taxon>
        <taxon>Betaproteobacteria</taxon>
        <taxon>Burkholderiales</taxon>
        <taxon>Oxalobacteraceae</taxon>
        <taxon>Herbaspirillum</taxon>
    </lineage>
</organism>
<dbReference type="EMBL" id="AEEC02000014">
    <property type="protein sequence ID" value="EOA04571.1"/>
    <property type="molecule type" value="Genomic_DNA"/>
</dbReference>
<evidence type="ECO:0000313" key="3">
    <source>
        <dbReference type="Proteomes" id="UP000006772"/>
    </source>
</evidence>
<keyword evidence="1" id="KW-0812">Transmembrane</keyword>
<accession>A0AAI9IE96</accession>
<feature type="transmembrane region" description="Helical" evidence="1">
    <location>
        <begin position="43"/>
        <end position="60"/>
    </location>
</feature>